<sequence length="53" mass="5825">MVMVNTPMVKASGTLGEKESEEVKVIELLVSQPRVRDMIFFAARNPCPATCLS</sequence>
<dbReference type="AlphaFoldDB" id="A0A074YUB9"/>
<reference evidence="1 2" key="1">
    <citation type="journal article" date="2014" name="BMC Genomics">
        <title>Genome sequencing of four Aureobasidium pullulans varieties: biotechnological potential, stress tolerance, and description of new species.</title>
        <authorList>
            <person name="Gostin Ar C."/>
            <person name="Ohm R.A."/>
            <person name="Kogej T."/>
            <person name="Sonjak S."/>
            <person name="Turk M."/>
            <person name="Zajc J."/>
            <person name="Zalar P."/>
            <person name="Grube M."/>
            <person name="Sun H."/>
            <person name="Han J."/>
            <person name="Sharma A."/>
            <person name="Chiniquy J."/>
            <person name="Ngan C.Y."/>
            <person name="Lipzen A."/>
            <person name="Barry K."/>
            <person name="Grigoriev I.V."/>
            <person name="Gunde-Cimerman N."/>
        </authorList>
    </citation>
    <scope>NUCLEOTIDE SEQUENCE [LARGE SCALE GENOMIC DNA]</scope>
    <source>
        <strain evidence="1 2">EXF-2481</strain>
    </source>
</reference>
<dbReference type="HOGENOM" id="CLU_3068258_0_0_1"/>
<gene>
    <name evidence="1" type="ORF">AUEXF2481DRAFT_35692</name>
</gene>
<keyword evidence="2" id="KW-1185">Reference proteome</keyword>
<organism evidence="1 2">
    <name type="scientific">Aureobasidium subglaciale (strain EXF-2481)</name>
    <name type="common">Aureobasidium pullulans var. subglaciale</name>
    <dbReference type="NCBI Taxonomy" id="1043005"/>
    <lineage>
        <taxon>Eukaryota</taxon>
        <taxon>Fungi</taxon>
        <taxon>Dikarya</taxon>
        <taxon>Ascomycota</taxon>
        <taxon>Pezizomycotina</taxon>
        <taxon>Dothideomycetes</taxon>
        <taxon>Dothideomycetidae</taxon>
        <taxon>Dothideales</taxon>
        <taxon>Saccotheciaceae</taxon>
        <taxon>Aureobasidium</taxon>
    </lineage>
</organism>
<dbReference type="Proteomes" id="UP000030641">
    <property type="component" value="Unassembled WGS sequence"/>
</dbReference>
<name>A0A074YUB9_AURSE</name>
<dbReference type="GeneID" id="25365383"/>
<dbReference type="EMBL" id="KL584750">
    <property type="protein sequence ID" value="KEQ99759.1"/>
    <property type="molecule type" value="Genomic_DNA"/>
</dbReference>
<evidence type="ECO:0000313" key="1">
    <source>
        <dbReference type="EMBL" id="KEQ99759.1"/>
    </source>
</evidence>
<accession>A0A074YUB9</accession>
<proteinExistence type="predicted"/>
<dbReference type="RefSeq" id="XP_013348179.1">
    <property type="nucleotide sequence ID" value="XM_013492725.1"/>
</dbReference>
<evidence type="ECO:0000313" key="2">
    <source>
        <dbReference type="Proteomes" id="UP000030641"/>
    </source>
</evidence>
<dbReference type="InParanoid" id="A0A074YUB9"/>
<protein>
    <submittedName>
        <fullName evidence="1">Uncharacterized protein</fullName>
    </submittedName>
</protein>